<dbReference type="EMBL" id="JAEAOA010000455">
    <property type="protein sequence ID" value="KAK3599523.1"/>
    <property type="molecule type" value="Genomic_DNA"/>
</dbReference>
<accession>A0AAE0SX39</accession>
<name>A0AAE0SX39_9BIVA</name>
<sequence length="241" mass="27975">MAIITHIIAIENQQRITMDNEWDEEETARLIKADSPCSRELHGGEDDDATFTTTSTMPFLTALLFLRQATSTPCRILSGPLTSPHKNIIRGTCNPSQNESISHTLDINFRKYYDDVFAQIPPRRPRFYNSKRFSEEKRSRIVYHRQRGSSKLLVEENWVARNAERQKGCRKPRGHSHLSPDKNKRESRQHCTEGHRDPHCYLGLQWCGPNSYEKQHYQNTLYAVGQPRTLNVWSSRPQLAL</sequence>
<reference evidence="2" key="2">
    <citation type="journal article" date="2021" name="Genome Biol. Evol.">
        <title>Developing a high-quality reference genome for a parasitic bivalve with doubly uniparental inheritance (Bivalvia: Unionida).</title>
        <authorList>
            <person name="Smith C.H."/>
        </authorList>
    </citation>
    <scope>NUCLEOTIDE SEQUENCE</scope>
    <source>
        <strain evidence="2">CHS0354</strain>
        <tissue evidence="2">Mantle</tissue>
    </source>
</reference>
<evidence type="ECO:0000313" key="3">
    <source>
        <dbReference type="Proteomes" id="UP001195483"/>
    </source>
</evidence>
<protein>
    <submittedName>
        <fullName evidence="2">Uncharacterized protein</fullName>
    </submittedName>
</protein>
<comment type="caution">
    <text evidence="2">The sequence shown here is derived from an EMBL/GenBank/DDBJ whole genome shotgun (WGS) entry which is preliminary data.</text>
</comment>
<evidence type="ECO:0000256" key="1">
    <source>
        <dbReference type="SAM" id="MobiDB-lite"/>
    </source>
</evidence>
<feature type="compositionally biased region" description="Basic and acidic residues" evidence="1">
    <location>
        <begin position="178"/>
        <end position="194"/>
    </location>
</feature>
<evidence type="ECO:0000313" key="2">
    <source>
        <dbReference type="EMBL" id="KAK3599523.1"/>
    </source>
</evidence>
<dbReference type="Proteomes" id="UP001195483">
    <property type="component" value="Unassembled WGS sequence"/>
</dbReference>
<proteinExistence type="predicted"/>
<reference evidence="2" key="1">
    <citation type="journal article" date="2021" name="Genome Biol. Evol.">
        <title>A High-Quality Reference Genome for a Parasitic Bivalve with Doubly Uniparental Inheritance (Bivalvia: Unionida).</title>
        <authorList>
            <person name="Smith C.H."/>
        </authorList>
    </citation>
    <scope>NUCLEOTIDE SEQUENCE</scope>
    <source>
        <strain evidence="2">CHS0354</strain>
    </source>
</reference>
<keyword evidence="3" id="KW-1185">Reference proteome</keyword>
<dbReference type="AlphaFoldDB" id="A0AAE0SX39"/>
<gene>
    <name evidence="2" type="ORF">CHS0354_006652</name>
</gene>
<reference evidence="2" key="3">
    <citation type="submission" date="2023-05" db="EMBL/GenBank/DDBJ databases">
        <authorList>
            <person name="Smith C.H."/>
        </authorList>
    </citation>
    <scope>NUCLEOTIDE SEQUENCE</scope>
    <source>
        <strain evidence="2">CHS0354</strain>
        <tissue evidence="2">Mantle</tissue>
    </source>
</reference>
<organism evidence="2 3">
    <name type="scientific">Potamilus streckersoni</name>
    <dbReference type="NCBI Taxonomy" id="2493646"/>
    <lineage>
        <taxon>Eukaryota</taxon>
        <taxon>Metazoa</taxon>
        <taxon>Spiralia</taxon>
        <taxon>Lophotrochozoa</taxon>
        <taxon>Mollusca</taxon>
        <taxon>Bivalvia</taxon>
        <taxon>Autobranchia</taxon>
        <taxon>Heteroconchia</taxon>
        <taxon>Palaeoheterodonta</taxon>
        <taxon>Unionida</taxon>
        <taxon>Unionoidea</taxon>
        <taxon>Unionidae</taxon>
        <taxon>Ambleminae</taxon>
        <taxon>Lampsilini</taxon>
        <taxon>Potamilus</taxon>
    </lineage>
</organism>
<feature type="region of interest" description="Disordered" evidence="1">
    <location>
        <begin position="164"/>
        <end position="194"/>
    </location>
</feature>